<protein>
    <recommendedName>
        <fullName evidence="6">Phosphoribosylglycinamide formyltransferase</fullName>
        <ecNumber evidence="6">2.1.2.2</ecNumber>
    </recommendedName>
    <alternativeName>
        <fullName evidence="6">5'-phosphoribosylglycinamide transformylase</fullName>
    </alternativeName>
    <alternativeName>
        <fullName evidence="6">GAR transformylase</fullName>
        <shortName evidence="6">GART</shortName>
    </alternativeName>
</protein>
<evidence type="ECO:0000256" key="5">
    <source>
        <dbReference type="ARBA" id="ARBA00047664"/>
    </source>
</evidence>
<evidence type="ECO:0000313" key="9">
    <source>
        <dbReference type="Proteomes" id="UP000460298"/>
    </source>
</evidence>
<dbReference type="PROSITE" id="PS00373">
    <property type="entry name" value="GART"/>
    <property type="match status" value="1"/>
</dbReference>
<dbReference type="PANTHER" id="PTHR43369:SF2">
    <property type="entry name" value="PHOSPHORIBOSYLGLYCINAMIDE FORMYLTRANSFERASE"/>
    <property type="match status" value="1"/>
</dbReference>
<dbReference type="CDD" id="cd08645">
    <property type="entry name" value="FMT_core_GART"/>
    <property type="match status" value="1"/>
</dbReference>
<dbReference type="GO" id="GO:0006189">
    <property type="term" value="P:'de novo' IMP biosynthetic process"/>
    <property type="evidence" value="ECO:0007669"/>
    <property type="project" value="UniProtKB-UniRule"/>
</dbReference>
<evidence type="ECO:0000256" key="6">
    <source>
        <dbReference type="HAMAP-Rule" id="MF_01930"/>
    </source>
</evidence>
<dbReference type="PANTHER" id="PTHR43369">
    <property type="entry name" value="PHOSPHORIBOSYLGLYCINAMIDE FORMYLTRANSFERASE"/>
    <property type="match status" value="1"/>
</dbReference>
<keyword evidence="3 6" id="KW-0658">Purine biosynthesis</keyword>
<dbReference type="InterPro" id="IPR002376">
    <property type="entry name" value="Formyl_transf_N"/>
</dbReference>
<feature type="binding site" evidence="6">
    <location>
        <position position="66"/>
    </location>
    <ligand>
        <name>(6R)-10-formyltetrahydrofolate</name>
        <dbReference type="ChEBI" id="CHEBI:195366"/>
    </ligand>
</feature>
<gene>
    <name evidence="6" type="primary">purN</name>
    <name evidence="8" type="ORF">F9K24_08145</name>
</gene>
<evidence type="ECO:0000256" key="4">
    <source>
        <dbReference type="ARBA" id="ARBA00038440"/>
    </source>
</evidence>
<dbReference type="UniPathway" id="UPA00074">
    <property type="reaction ID" value="UER00126"/>
</dbReference>
<evidence type="ECO:0000256" key="2">
    <source>
        <dbReference type="ARBA" id="ARBA00022679"/>
    </source>
</evidence>
<dbReference type="InterPro" id="IPR001555">
    <property type="entry name" value="GART_AS"/>
</dbReference>
<dbReference type="InterPro" id="IPR036477">
    <property type="entry name" value="Formyl_transf_N_sf"/>
</dbReference>
<dbReference type="Pfam" id="PF00551">
    <property type="entry name" value="Formyl_trans_N"/>
    <property type="match status" value="1"/>
</dbReference>
<dbReference type="HAMAP" id="MF_01930">
    <property type="entry name" value="PurN"/>
    <property type="match status" value="1"/>
</dbReference>
<feature type="binding site" evidence="6">
    <location>
        <begin position="12"/>
        <end position="14"/>
    </location>
    <ligand>
        <name>N(1)-(5-phospho-beta-D-ribosyl)glycinamide</name>
        <dbReference type="ChEBI" id="CHEBI:143788"/>
    </ligand>
</feature>
<dbReference type="Proteomes" id="UP000460298">
    <property type="component" value="Unassembled WGS sequence"/>
</dbReference>
<evidence type="ECO:0000256" key="1">
    <source>
        <dbReference type="ARBA" id="ARBA00005054"/>
    </source>
</evidence>
<comment type="catalytic activity">
    <reaction evidence="5 6">
        <text>N(1)-(5-phospho-beta-D-ribosyl)glycinamide + (6R)-10-formyltetrahydrofolate = N(2)-formyl-N(1)-(5-phospho-beta-D-ribosyl)glycinamide + (6S)-5,6,7,8-tetrahydrofolate + H(+)</text>
        <dbReference type="Rhea" id="RHEA:15053"/>
        <dbReference type="ChEBI" id="CHEBI:15378"/>
        <dbReference type="ChEBI" id="CHEBI:57453"/>
        <dbReference type="ChEBI" id="CHEBI:143788"/>
        <dbReference type="ChEBI" id="CHEBI:147286"/>
        <dbReference type="ChEBI" id="CHEBI:195366"/>
        <dbReference type="EC" id="2.1.2.2"/>
    </reaction>
</comment>
<evidence type="ECO:0000256" key="3">
    <source>
        <dbReference type="ARBA" id="ARBA00022755"/>
    </source>
</evidence>
<comment type="pathway">
    <text evidence="1 6">Purine metabolism; IMP biosynthesis via de novo pathway; N(2)-formyl-N(1)-(5-phospho-D-ribosyl)glycinamide from N(1)-(5-phospho-D-ribosyl)glycinamide (10-formyl THF route): step 1/1.</text>
</comment>
<feature type="site" description="Raises pKa of active site His" evidence="6">
    <location>
        <position position="146"/>
    </location>
</feature>
<dbReference type="SUPFAM" id="SSF53328">
    <property type="entry name" value="Formyltransferase"/>
    <property type="match status" value="1"/>
</dbReference>
<sequence length="206" mass="22567">MARIVALASGKGTNFRALLEAAADGRIFQAEFVGLVVDRPHTGAEEAAREAGIECTVVDYKSFASRKEYDQAFAKAVADYAPDLIVAAGYMRILDDDFVRSYPNRILNIHPSLLPAFPGLHAQRQALEYGVKVSGCTVHFVDEGLDSGPIVVQRAVSVPEGADETQLTALIRSVEHESYIEAVSLFCEGRLRFDDRRVVILPGREE</sequence>
<evidence type="ECO:0000313" key="8">
    <source>
        <dbReference type="EMBL" id="KAB2933310.1"/>
    </source>
</evidence>
<comment type="similarity">
    <text evidence="4 6">Belongs to the GART family.</text>
</comment>
<comment type="function">
    <text evidence="6">Catalyzes the transfer of a formyl group from 10-formyltetrahydrofolate to 5-phospho-ribosyl-glycinamide (GAR), producing 5-phospho-ribosyl-N-formylglycinamide (FGAR) and tetrahydrofolate.</text>
</comment>
<dbReference type="GO" id="GO:0004644">
    <property type="term" value="F:phosphoribosylglycinamide formyltransferase activity"/>
    <property type="evidence" value="ECO:0007669"/>
    <property type="project" value="UniProtKB-UniRule"/>
</dbReference>
<keyword evidence="2 6" id="KW-0808">Transferase</keyword>
<dbReference type="EMBL" id="WBUI01000006">
    <property type="protein sequence ID" value="KAB2933310.1"/>
    <property type="molecule type" value="Genomic_DNA"/>
</dbReference>
<dbReference type="EC" id="2.1.2.2" evidence="6"/>
<proteinExistence type="inferred from homology"/>
<dbReference type="Gene3D" id="3.40.50.170">
    <property type="entry name" value="Formyl transferase, N-terminal domain"/>
    <property type="match status" value="1"/>
</dbReference>
<feature type="domain" description="Formyl transferase N-terminal" evidence="7">
    <location>
        <begin position="3"/>
        <end position="183"/>
    </location>
</feature>
<dbReference type="GO" id="GO:0005829">
    <property type="term" value="C:cytosol"/>
    <property type="evidence" value="ECO:0007669"/>
    <property type="project" value="TreeGrafter"/>
</dbReference>
<feature type="active site" description="Proton donor" evidence="6">
    <location>
        <position position="110"/>
    </location>
</feature>
<organism evidence="8 9">
    <name type="scientific">Leptonema illini</name>
    <dbReference type="NCBI Taxonomy" id="183"/>
    <lineage>
        <taxon>Bacteria</taxon>
        <taxon>Pseudomonadati</taxon>
        <taxon>Spirochaetota</taxon>
        <taxon>Spirochaetia</taxon>
        <taxon>Leptospirales</taxon>
        <taxon>Leptospiraceae</taxon>
        <taxon>Leptonema</taxon>
    </lineage>
</organism>
<dbReference type="InterPro" id="IPR004607">
    <property type="entry name" value="GART"/>
</dbReference>
<feature type="binding site" evidence="6">
    <location>
        <begin position="91"/>
        <end position="94"/>
    </location>
    <ligand>
        <name>(6R)-10-formyltetrahydrofolate</name>
        <dbReference type="ChEBI" id="CHEBI:195366"/>
    </ligand>
</feature>
<comment type="caution">
    <text evidence="8">The sequence shown here is derived from an EMBL/GenBank/DDBJ whole genome shotgun (WGS) entry which is preliminary data.</text>
</comment>
<reference evidence="8 9" key="1">
    <citation type="submission" date="2019-10" db="EMBL/GenBank/DDBJ databases">
        <title>Extracellular Electron Transfer in a Candidatus Methanoperedens spp. Enrichment Culture.</title>
        <authorList>
            <person name="Berger S."/>
            <person name="Rangel Shaw D."/>
            <person name="Berben T."/>
            <person name="In 'T Zandt M."/>
            <person name="Frank J."/>
            <person name="Reimann J."/>
            <person name="Jetten M.S.M."/>
            <person name="Welte C.U."/>
        </authorList>
    </citation>
    <scope>NUCLEOTIDE SEQUENCE [LARGE SCALE GENOMIC DNA]</scope>
    <source>
        <strain evidence="8">SB12</strain>
    </source>
</reference>
<accession>A0A833LXL4</accession>
<dbReference type="NCBIfam" id="TIGR00639">
    <property type="entry name" value="PurN"/>
    <property type="match status" value="1"/>
</dbReference>
<evidence type="ECO:0000259" key="7">
    <source>
        <dbReference type="Pfam" id="PF00551"/>
    </source>
</evidence>
<name>A0A833LXL4_9LEPT</name>
<feature type="binding site" evidence="6">
    <location>
        <position position="108"/>
    </location>
    <ligand>
        <name>(6R)-10-formyltetrahydrofolate</name>
        <dbReference type="ChEBI" id="CHEBI:195366"/>
    </ligand>
</feature>
<dbReference type="AlphaFoldDB" id="A0A833LXL4"/>